<dbReference type="InParanoid" id="A0A1X7U0Z9"/>
<reference evidence="1" key="1">
    <citation type="submission" date="2017-05" db="UniProtKB">
        <authorList>
            <consortium name="EnsemblMetazoa"/>
        </authorList>
    </citation>
    <scope>IDENTIFICATION</scope>
</reference>
<accession>A0A1X7U0Z9</accession>
<dbReference type="OrthoDB" id="10068384at2759"/>
<name>A0A1X7U0Z9_AMPQE</name>
<dbReference type="EnsemblMetazoa" id="Aqu2.1.21153_001">
    <property type="protein sequence ID" value="Aqu2.1.21153_001"/>
    <property type="gene ID" value="Aqu2.1.21153"/>
</dbReference>
<evidence type="ECO:0000313" key="1">
    <source>
        <dbReference type="EnsemblMetazoa" id="Aqu2.1.21153_001"/>
    </source>
</evidence>
<dbReference type="AlphaFoldDB" id="A0A1X7U0Z9"/>
<proteinExistence type="predicted"/>
<dbReference type="STRING" id="400682.A0A1X7U0Z9"/>
<organism evidence="1">
    <name type="scientific">Amphimedon queenslandica</name>
    <name type="common">Sponge</name>
    <dbReference type="NCBI Taxonomy" id="400682"/>
    <lineage>
        <taxon>Eukaryota</taxon>
        <taxon>Metazoa</taxon>
        <taxon>Porifera</taxon>
        <taxon>Demospongiae</taxon>
        <taxon>Heteroscleromorpha</taxon>
        <taxon>Haplosclerida</taxon>
        <taxon>Niphatidae</taxon>
        <taxon>Amphimedon</taxon>
    </lineage>
</organism>
<protein>
    <submittedName>
        <fullName evidence="1">Uncharacterized protein</fullName>
    </submittedName>
</protein>
<sequence>MPNLIGKVSAKKLRKLMKEKSARHKAKCSDDDRYDITAEPVLGSNTVECSGGIFNEGLCDDVTEQEVISGFVCDHNPELCDVIDYVVPSAADGADPFVLSDPPECNNWSVWDHNPPELCDVTQFEVATFQEDIAVRDRQLKEKRDKSRLDYYENHDKTLQNQKNIVPKINKKFQIILKNIVQKIK</sequence>